<feature type="region of interest" description="Disordered" evidence="1">
    <location>
        <begin position="25"/>
        <end position="44"/>
    </location>
</feature>
<feature type="compositionally biased region" description="Low complexity" evidence="1">
    <location>
        <begin position="174"/>
        <end position="188"/>
    </location>
</feature>
<dbReference type="Proteomes" id="UP000710849">
    <property type="component" value="Unassembled WGS sequence"/>
</dbReference>
<dbReference type="AlphaFoldDB" id="A0A9P5LJU0"/>
<gene>
    <name evidence="2" type="ORF">EAE97_011659</name>
</gene>
<feature type="compositionally biased region" description="Basic and acidic residues" evidence="1">
    <location>
        <begin position="249"/>
        <end position="261"/>
    </location>
</feature>
<reference evidence="2 3" key="1">
    <citation type="journal article" date="2020" name="Genome Biol. Evol.">
        <title>Comparative genomics of Sclerotiniaceae.</title>
        <authorList>
            <person name="Valero Jimenez C.A."/>
            <person name="Steentjes M."/>
            <person name="Scholten O.E."/>
            <person name="Van Kan J.A.L."/>
        </authorList>
    </citation>
    <scope>NUCLEOTIDE SEQUENCE [LARGE SCALE GENOMIC DNA]</scope>
    <source>
        <strain evidence="2 3">MUCL 94</strain>
    </source>
</reference>
<comment type="caution">
    <text evidence="2">The sequence shown here is derived from an EMBL/GenBank/DDBJ whole genome shotgun (WGS) entry which is preliminary data.</text>
</comment>
<accession>A0A9P5LJU0</accession>
<evidence type="ECO:0000313" key="3">
    <source>
        <dbReference type="Proteomes" id="UP000710849"/>
    </source>
</evidence>
<organism evidence="2 3">
    <name type="scientific">Botrytis byssoidea</name>
    <dbReference type="NCBI Taxonomy" id="139641"/>
    <lineage>
        <taxon>Eukaryota</taxon>
        <taxon>Fungi</taxon>
        <taxon>Dikarya</taxon>
        <taxon>Ascomycota</taxon>
        <taxon>Pezizomycotina</taxon>
        <taxon>Leotiomycetes</taxon>
        <taxon>Helotiales</taxon>
        <taxon>Sclerotiniaceae</taxon>
        <taxon>Botrytis</taxon>
    </lineage>
</organism>
<name>A0A9P5LJU0_9HELO</name>
<feature type="region of interest" description="Disordered" evidence="1">
    <location>
        <begin position="240"/>
        <end position="272"/>
    </location>
</feature>
<feature type="compositionally biased region" description="Basic and acidic residues" evidence="1">
    <location>
        <begin position="131"/>
        <end position="169"/>
    </location>
</feature>
<evidence type="ECO:0000256" key="1">
    <source>
        <dbReference type="SAM" id="MobiDB-lite"/>
    </source>
</evidence>
<sequence length="272" mass="31387">MSDRKKEFRQGASCKLHHTNLSFQEDLQPSFGPSRSPHPNRLCPPRHTGSCFESPNADDSYTYLRDCSKPEDFSHHNSILPPRRIRSFFRKKNQDDSHNSLRACDEESVIDDDAPGPRIAIVIPNAVKDNDQRHSHTQVQDDIHFPLPIRTEHRRKDYRISQNDERENVPRPPSCSASSNPSCPSQNSFYDSSNDQIVLLTEIHRLHERIDLLESKLQGNVRTTAYCRCSCHRSIRPMTPSPDNFWQRNEPELFPDPRNDWDESGEPGCFSA</sequence>
<dbReference type="GeneID" id="62155247"/>
<feature type="region of interest" description="Disordered" evidence="1">
    <location>
        <begin position="131"/>
        <end position="188"/>
    </location>
</feature>
<evidence type="ECO:0000313" key="2">
    <source>
        <dbReference type="EMBL" id="KAF7919327.1"/>
    </source>
</evidence>
<keyword evidence="3" id="KW-1185">Reference proteome</keyword>
<dbReference type="EMBL" id="RCSW01000040">
    <property type="protein sequence ID" value="KAF7919327.1"/>
    <property type="molecule type" value="Genomic_DNA"/>
</dbReference>
<dbReference type="RefSeq" id="XP_038726922.1">
    <property type="nucleotide sequence ID" value="XM_038882174.1"/>
</dbReference>
<proteinExistence type="predicted"/>
<protein>
    <submittedName>
        <fullName evidence="2">Uncharacterized protein</fullName>
    </submittedName>
</protein>